<dbReference type="OrthoDB" id="3218428at2"/>
<gene>
    <name evidence="2" type="ORF">Aple_046330</name>
</gene>
<evidence type="ECO:0000256" key="1">
    <source>
        <dbReference type="ARBA" id="ARBA00023118"/>
    </source>
</evidence>
<comment type="caution">
    <text evidence="2">The sequence shown here is derived from an EMBL/GenBank/DDBJ whole genome shotgun (WGS) entry which is preliminary data.</text>
</comment>
<organism evidence="2 3">
    <name type="scientific">Acrocarpospora pleiomorpha</name>
    <dbReference type="NCBI Taxonomy" id="90975"/>
    <lineage>
        <taxon>Bacteria</taxon>
        <taxon>Bacillati</taxon>
        <taxon>Actinomycetota</taxon>
        <taxon>Actinomycetes</taxon>
        <taxon>Streptosporangiales</taxon>
        <taxon>Streptosporangiaceae</taxon>
        <taxon>Acrocarpospora</taxon>
    </lineage>
</organism>
<proteinExistence type="predicted"/>
<evidence type="ECO:0000313" key="2">
    <source>
        <dbReference type="EMBL" id="GES21737.1"/>
    </source>
</evidence>
<dbReference type="Pfam" id="PF09704">
    <property type="entry name" value="Cas_Cas5d"/>
    <property type="match status" value="1"/>
</dbReference>
<dbReference type="Gene3D" id="3.30.70.2660">
    <property type="match status" value="1"/>
</dbReference>
<dbReference type="Proteomes" id="UP000377595">
    <property type="component" value="Unassembled WGS sequence"/>
</dbReference>
<dbReference type="GO" id="GO:0043571">
    <property type="term" value="P:maintenance of CRISPR repeat elements"/>
    <property type="evidence" value="ECO:0007669"/>
    <property type="project" value="InterPro"/>
</dbReference>
<protein>
    <recommendedName>
        <fullName evidence="4">CRISPR-associated protein Cas5</fullName>
    </recommendedName>
</protein>
<dbReference type="RefSeq" id="WP_155346707.1">
    <property type="nucleotide sequence ID" value="NZ_BAAAHM010000007.1"/>
</dbReference>
<reference evidence="2 3" key="1">
    <citation type="submission" date="2019-10" db="EMBL/GenBank/DDBJ databases">
        <title>Whole genome shotgun sequence of Acrocarpospora pleiomorpha NBRC 16267.</title>
        <authorList>
            <person name="Ichikawa N."/>
            <person name="Kimura A."/>
            <person name="Kitahashi Y."/>
            <person name="Komaki H."/>
            <person name="Oguchi A."/>
        </authorList>
    </citation>
    <scope>NUCLEOTIDE SEQUENCE [LARGE SCALE GENOMIC DNA]</scope>
    <source>
        <strain evidence="2 3">NBRC 16267</strain>
    </source>
</reference>
<dbReference type="InterPro" id="IPR021124">
    <property type="entry name" value="CRISPR-assoc_prot_Cas5"/>
</dbReference>
<dbReference type="EMBL" id="BLAF01000025">
    <property type="protein sequence ID" value="GES21737.1"/>
    <property type="molecule type" value="Genomic_DNA"/>
</dbReference>
<evidence type="ECO:0000313" key="3">
    <source>
        <dbReference type="Proteomes" id="UP000377595"/>
    </source>
</evidence>
<dbReference type="AlphaFoldDB" id="A0A5M3XJV3"/>
<name>A0A5M3XJV3_9ACTN</name>
<dbReference type="CDD" id="cd09693">
    <property type="entry name" value="Cas5_I"/>
    <property type="match status" value="1"/>
</dbReference>
<evidence type="ECO:0008006" key="4">
    <source>
        <dbReference type="Google" id="ProtNLM"/>
    </source>
</evidence>
<sequence>MTLALEVEVTAPVVSFRNPLYAGVQVGLPCPPPSAIGGLLASTVGGWAHMPIHTRFAVCFTAGGSGTDLETYHPLDAKGAKTSPTPKDREFLADIRLRLWLISDLDLWEGAFRRPVWPLRFGRSQDLASARTRRVVLNDGYGTQGQALIPADRSSAGALLRLPTSVSIDRANSIWKTYRYATTRGDVQIGGEYVTDQGQAVTMLDAVHPANYWPTS</sequence>
<keyword evidence="3" id="KW-1185">Reference proteome</keyword>
<dbReference type="NCBIfam" id="TIGR02593">
    <property type="entry name" value="CRISPR_cas5"/>
    <property type="match status" value="1"/>
</dbReference>
<dbReference type="GO" id="GO:0051607">
    <property type="term" value="P:defense response to virus"/>
    <property type="evidence" value="ECO:0007669"/>
    <property type="project" value="UniProtKB-KW"/>
</dbReference>
<dbReference type="InterPro" id="IPR013422">
    <property type="entry name" value="CRISPR-assoc_prot_Cas5_N"/>
</dbReference>
<accession>A0A5M3XJV3</accession>
<keyword evidence="1" id="KW-0051">Antiviral defense</keyword>